<evidence type="ECO:0000313" key="1">
    <source>
        <dbReference type="EMBL" id="MUN29081.1"/>
    </source>
</evidence>
<dbReference type="EMBL" id="WGGD01000005">
    <property type="protein sequence ID" value="MUN29081.1"/>
    <property type="molecule type" value="Genomic_DNA"/>
</dbReference>
<reference evidence="1 2" key="1">
    <citation type="submission" date="2019-10" db="EMBL/GenBank/DDBJ databases">
        <title>Sequencing and Assembly of Multiple Reported Metal-Biooxidizing Members of the Extremely Thermoacidophilic Archaeal Family Sulfolobaceae.</title>
        <authorList>
            <person name="Counts J.A."/>
            <person name="Kelly R.M."/>
        </authorList>
    </citation>
    <scope>NUCLEOTIDE SEQUENCE [LARGE SCALE GENOMIC DNA]</scope>
    <source>
        <strain evidence="1 2">DSM 6482</strain>
    </source>
</reference>
<protein>
    <recommendedName>
        <fullName evidence="3">CRISPR-associated protein</fullName>
    </recommendedName>
</protein>
<sequence>MNLVSTLGTTPGGVAETYLSLMKGNYLAPFPNYPLKIDEVVVVRTKGTDVSFSVLSIIFSKCVSSIPIREVKLSIDDVMNPQDFKEVRERVRSLLSPGDYLDFTGGRKAISAAAALAAREAGAHLVSTAVDQDTYARMNEVMMRIAKGEDVDPCNLLANGRTIVFF</sequence>
<dbReference type="AlphaFoldDB" id="A0A6A9QPG5"/>
<dbReference type="Gene3D" id="3.40.50.10770">
    <property type="entry name" value="Hypothetical protein VC1899 like domain (Restriction endonuclease-like)"/>
    <property type="match status" value="1"/>
</dbReference>
<dbReference type="Proteomes" id="UP000470772">
    <property type="component" value="Unassembled WGS sequence"/>
</dbReference>
<dbReference type="RefSeq" id="WP_156016647.1">
    <property type="nucleotide sequence ID" value="NZ_WGGD01000005.1"/>
</dbReference>
<evidence type="ECO:0000313" key="2">
    <source>
        <dbReference type="Proteomes" id="UP000470772"/>
    </source>
</evidence>
<gene>
    <name evidence="1" type="ORF">GC250_06455</name>
</gene>
<keyword evidence="2" id="KW-1185">Reference proteome</keyword>
<comment type="caution">
    <text evidence="1">The sequence shown here is derived from an EMBL/GenBank/DDBJ whole genome shotgun (WGS) entry which is preliminary data.</text>
</comment>
<name>A0A6A9QPG5_SULME</name>
<proteinExistence type="predicted"/>
<organism evidence="1 2">
    <name type="scientific">Sulfuracidifex metallicus DSM 6482 = JCM 9184</name>
    <dbReference type="NCBI Taxonomy" id="523847"/>
    <lineage>
        <taxon>Archaea</taxon>
        <taxon>Thermoproteota</taxon>
        <taxon>Thermoprotei</taxon>
        <taxon>Sulfolobales</taxon>
        <taxon>Sulfolobaceae</taxon>
        <taxon>Sulfuracidifex</taxon>
    </lineage>
</organism>
<evidence type="ECO:0008006" key="3">
    <source>
        <dbReference type="Google" id="ProtNLM"/>
    </source>
</evidence>
<accession>A0A6A9QPG5</accession>
<dbReference type="NCBIfam" id="NF040581">
    <property type="entry name" value="cas_Crn1"/>
    <property type="match status" value="1"/>
</dbReference>